<dbReference type="RefSeq" id="WP_106523798.1">
    <property type="nucleotide sequence ID" value="NZ_PYGD01000006.1"/>
</dbReference>
<dbReference type="GO" id="GO:0016787">
    <property type="term" value="F:hydrolase activity"/>
    <property type="evidence" value="ECO:0007669"/>
    <property type="project" value="UniProtKB-KW"/>
</dbReference>
<protein>
    <submittedName>
        <fullName evidence="5">Acyl-CoA hydrolase</fullName>
    </submittedName>
</protein>
<evidence type="ECO:0000313" key="5">
    <source>
        <dbReference type="EMBL" id="PSK91200.1"/>
    </source>
</evidence>
<dbReference type="GO" id="GO:0006083">
    <property type="term" value="P:acetate metabolic process"/>
    <property type="evidence" value="ECO:0007669"/>
    <property type="project" value="InterPro"/>
</dbReference>
<evidence type="ECO:0000256" key="2">
    <source>
        <dbReference type="ARBA" id="ARBA00022679"/>
    </source>
</evidence>
<dbReference type="OrthoDB" id="9801795at2"/>
<sequence length="432" mass="47204">MKHIPYQQAEQALQLVKSGDRVFIHGSAATPRVLFNKLLDRAGELTDVELTSISTYGDIDWNRPEVLNSFSLNSLFVSGNVREWANGSHGNYVPVFLSEIPGLFREGILPLDVAIVHVSPPDQHGYCTLGTSVDAALSAVRNAPIVIAQVNPRMPRVLGDGIIHYSQFTAMVEVDSPLPEVDYSTGADAVAERIGTHVAGLIEDGSTLQMGIGSIPDAVLKQLTGHRSLGIHTEMFSDGLVPLVQKGVVTNEFKKVRPGKIVSSFILGTQKVYDFVHDNPYVSCMDVAFVNDSDIIRRNPKVIAINSAIEIDLTGQICADSIGIYQYSGIGGQMDFMRGASLSEGGKPIIAMPSTTKKGISRIVPFLKQGAGVVTTRGHVHYVVTEYGVVNLYGRNMDQRARLLISIAHPDHREALEQAYHERFGKLYREVR</sequence>
<dbReference type="AlphaFoldDB" id="A0A2P8D1U7"/>
<dbReference type="Gene3D" id="3.30.750.70">
    <property type="entry name" value="4-hydroxybutyrate coenzyme like domains"/>
    <property type="match status" value="1"/>
</dbReference>
<evidence type="ECO:0000259" key="3">
    <source>
        <dbReference type="Pfam" id="PF02550"/>
    </source>
</evidence>
<organism evidence="5 6">
    <name type="scientific">Taibaiella chishuiensis</name>
    <dbReference type="NCBI Taxonomy" id="1434707"/>
    <lineage>
        <taxon>Bacteria</taxon>
        <taxon>Pseudomonadati</taxon>
        <taxon>Bacteroidota</taxon>
        <taxon>Chitinophagia</taxon>
        <taxon>Chitinophagales</taxon>
        <taxon>Chitinophagaceae</taxon>
        <taxon>Taibaiella</taxon>
    </lineage>
</organism>
<keyword evidence="2" id="KW-0808">Transferase</keyword>
<accession>A0A2P8D1U7</accession>
<dbReference type="SUPFAM" id="SSF100950">
    <property type="entry name" value="NagB/RpiA/CoA transferase-like"/>
    <property type="match status" value="2"/>
</dbReference>
<gene>
    <name evidence="5" type="ORF">B0I18_106212</name>
</gene>
<evidence type="ECO:0000256" key="1">
    <source>
        <dbReference type="ARBA" id="ARBA00009632"/>
    </source>
</evidence>
<feature type="domain" description="Acetyl-CoA hydrolase/transferase C-terminal" evidence="4">
    <location>
        <begin position="268"/>
        <end position="419"/>
    </location>
</feature>
<proteinExistence type="inferred from homology"/>
<dbReference type="Gene3D" id="3.40.1080.20">
    <property type="entry name" value="Acetyl-CoA hydrolase/transferase C-terminal domain"/>
    <property type="match status" value="1"/>
</dbReference>
<dbReference type="Gene3D" id="3.40.1080.10">
    <property type="entry name" value="Glutaconate Coenzyme A-transferase"/>
    <property type="match status" value="1"/>
</dbReference>
<dbReference type="InterPro" id="IPR037171">
    <property type="entry name" value="NagB/RpiA_transferase-like"/>
</dbReference>
<evidence type="ECO:0000313" key="6">
    <source>
        <dbReference type="Proteomes" id="UP000240572"/>
    </source>
</evidence>
<reference evidence="5 6" key="1">
    <citation type="submission" date="2018-03" db="EMBL/GenBank/DDBJ databases">
        <title>Genomic Encyclopedia of Type Strains, Phase III (KMG-III): the genomes of soil and plant-associated and newly described type strains.</title>
        <authorList>
            <person name="Whitman W."/>
        </authorList>
    </citation>
    <scope>NUCLEOTIDE SEQUENCE [LARGE SCALE GENOMIC DNA]</scope>
    <source>
        <strain evidence="5 6">CGMCC 1.12700</strain>
    </source>
</reference>
<dbReference type="EMBL" id="PYGD01000006">
    <property type="protein sequence ID" value="PSK91200.1"/>
    <property type="molecule type" value="Genomic_DNA"/>
</dbReference>
<dbReference type="Proteomes" id="UP000240572">
    <property type="component" value="Unassembled WGS sequence"/>
</dbReference>
<dbReference type="InterPro" id="IPR003702">
    <property type="entry name" value="ActCoA_hydro_N"/>
</dbReference>
<name>A0A2P8D1U7_9BACT</name>
<dbReference type="PANTHER" id="PTHR21432:SF20">
    <property type="entry name" value="ACETYL-COA HYDROLASE"/>
    <property type="match status" value="1"/>
</dbReference>
<dbReference type="InterPro" id="IPR046433">
    <property type="entry name" value="ActCoA_hydro"/>
</dbReference>
<comment type="similarity">
    <text evidence="1">Belongs to the acetyl-CoA hydrolase/transferase family.</text>
</comment>
<dbReference type="PANTHER" id="PTHR21432">
    <property type="entry name" value="ACETYL-COA HYDROLASE-RELATED"/>
    <property type="match status" value="1"/>
</dbReference>
<dbReference type="Pfam" id="PF13336">
    <property type="entry name" value="AcetylCoA_hyd_C"/>
    <property type="match status" value="1"/>
</dbReference>
<dbReference type="GO" id="GO:0008775">
    <property type="term" value="F:acetate CoA-transferase activity"/>
    <property type="evidence" value="ECO:0007669"/>
    <property type="project" value="InterPro"/>
</dbReference>
<dbReference type="InterPro" id="IPR026888">
    <property type="entry name" value="AcetylCoA_hyd_C"/>
</dbReference>
<feature type="domain" description="Acetyl-CoA hydrolase/transferase N-terminal" evidence="3">
    <location>
        <begin position="7"/>
        <end position="175"/>
    </location>
</feature>
<dbReference type="InterPro" id="IPR038460">
    <property type="entry name" value="AcetylCoA_hyd_C_sf"/>
</dbReference>
<comment type="caution">
    <text evidence="5">The sequence shown here is derived from an EMBL/GenBank/DDBJ whole genome shotgun (WGS) entry which is preliminary data.</text>
</comment>
<evidence type="ECO:0000259" key="4">
    <source>
        <dbReference type="Pfam" id="PF13336"/>
    </source>
</evidence>
<keyword evidence="5" id="KW-0378">Hydrolase</keyword>
<dbReference type="Pfam" id="PF02550">
    <property type="entry name" value="AcetylCoA_hydro"/>
    <property type="match status" value="1"/>
</dbReference>
<keyword evidence="6" id="KW-1185">Reference proteome</keyword>